<dbReference type="Proteomes" id="UP000886752">
    <property type="component" value="Unassembled WGS sequence"/>
</dbReference>
<evidence type="ECO:0000256" key="2">
    <source>
        <dbReference type="ARBA" id="ARBA00006706"/>
    </source>
</evidence>
<dbReference type="AlphaFoldDB" id="A0A9D1PW47"/>
<dbReference type="InterPro" id="IPR008949">
    <property type="entry name" value="Isoprenoid_synthase_dom_sf"/>
</dbReference>
<evidence type="ECO:0000313" key="7">
    <source>
        <dbReference type="EMBL" id="HIW00669.1"/>
    </source>
</evidence>
<dbReference type="GO" id="GO:0046872">
    <property type="term" value="F:metal ion binding"/>
    <property type="evidence" value="ECO:0007669"/>
    <property type="project" value="UniProtKB-KW"/>
</dbReference>
<dbReference type="Gene3D" id="1.10.600.10">
    <property type="entry name" value="Farnesyl Diphosphate Synthase"/>
    <property type="match status" value="1"/>
</dbReference>
<comment type="similarity">
    <text evidence="2 6">Belongs to the FPP/GGPP synthase family.</text>
</comment>
<organism evidence="7 8">
    <name type="scientific">Candidatus Desulfovibrio intestinipullorum</name>
    <dbReference type="NCBI Taxonomy" id="2838536"/>
    <lineage>
        <taxon>Bacteria</taxon>
        <taxon>Pseudomonadati</taxon>
        <taxon>Thermodesulfobacteriota</taxon>
        <taxon>Desulfovibrionia</taxon>
        <taxon>Desulfovibrionales</taxon>
        <taxon>Desulfovibrionaceae</taxon>
        <taxon>Desulfovibrio</taxon>
    </lineage>
</organism>
<protein>
    <submittedName>
        <fullName evidence="7">Polyprenyl synthetase family protein</fullName>
    </submittedName>
</protein>
<evidence type="ECO:0000256" key="4">
    <source>
        <dbReference type="ARBA" id="ARBA00022723"/>
    </source>
</evidence>
<dbReference type="SFLD" id="SFLDG01017">
    <property type="entry name" value="Polyprenyl_Transferase_Like"/>
    <property type="match status" value="1"/>
</dbReference>
<evidence type="ECO:0000313" key="8">
    <source>
        <dbReference type="Proteomes" id="UP000886752"/>
    </source>
</evidence>
<reference evidence="7" key="2">
    <citation type="submission" date="2021-04" db="EMBL/GenBank/DDBJ databases">
        <authorList>
            <person name="Gilroy R."/>
        </authorList>
    </citation>
    <scope>NUCLEOTIDE SEQUENCE</scope>
    <source>
        <strain evidence="7">ChiHecec2B26-446</strain>
    </source>
</reference>
<dbReference type="PANTHER" id="PTHR12001">
    <property type="entry name" value="GERANYLGERANYL PYROPHOSPHATE SYNTHASE"/>
    <property type="match status" value="1"/>
</dbReference>
<comment type="cofactor">
    <cofactor evidence="1">
        <name>Mg(2+)</name>
        <dbReference type="ChEBI" id="CHEBI:18420"/>
    </cofactor>
</comment>
<comment type="caution">
    <text evidence="7">The sequence shown here is derived from an EMBL/GenBank/DDBJ whole genome shotgun (WGS) entry which is preliminary data.</text>
</comment>
<dbReference type="PANTHER" id="PTHR12001:SF69">
    <property type="entry name" value="ALL TRANS-POLYPRENYL-DIPHOSPHATE SYNTHASE PDSS1"/>
    <property type="match status" value="1"/>
</dbReference>
<keyword evidence="3 6" id="KW-0808">Transferase</keyword>
<keyword evidence="5" id="KW-0460">Magnesium</keyword>
<evidence type="ECO:0000256" key="5">
    <source>
        <dbReference type="ARBA" id="ARBA00022842"/>
    </source>
</evidence>
<evidence type="ECO:0000256" key="3">
    <source>
        <dbReference type="ARBA" id="ARBA00022679"/>
    </source>
</evidence>
<dbReference type="CDD" id="cd00685">
    <property type="entry name" value="Trans_IPPS_HT"/>
    <property type="match status" value="1"/>
</dbReference>
<accession>A0A9D1PW47</accession>
<dbReference type="GO" id="GO:0008299">
    <property type="term" value="P:isoprenoid biosynthetic process"/>
    <property type="evidence" value="ECO:0007669"/>
    <property type="project" value="InterPro"/>
</dbReference>
<sequence>MALLFLKARMALELPAINRALTDLLQELPAPARRAATHTVTAGGKRLRPMLTILCSRLFPDEGTARPEKRADGDIYRLAATLEMLHAATLMHDDVIDNADTRRNHPAAHALFGNTEAILAGDALLSTANACVASYGSPRLCEVFSRATAETAAGEILELHALRNAHLAAGEYRSIIRGKTAYLIRAACEMGALHAGATDAEVAALGLYGEALGMAFQMVDDALDVADAEVIGKPSGGDLREGKLTPPLQLYRDSLSAEEQALFNAKFTEGTFTEEEISRICQEVRNRGFDEQVRSLATSYLQDAEKALTILPKSKEHDILLEILTYVRDRKH</sequence>
<dbReference type="EMBL" id="DXHV01000058">
    <property type="protein sequence ID" value="HIW00669.1"/>
    <property type="molecule type" value="Genomic_DNA"/>
</dbReference>
<gene>
    <name evidence="7" type="ORF">H9894_05695</name>
</gene>
<dbReference type="GO" id="GO:0004659">
    <property type="term" value="F:prenyltransferase activity"/>
    <property type="evidence" value="ECO:0007669"/>
    <property type="project" value="InterPro"/>
</dbReference>
<evidence type="ECO:0000256" key="1">
    <source>
        <dbReference type="ARBA" id="ARBA00001946"/>
    </source>
</evidence>
<dbReference type="InterPro" id="IPR000092">
    <property type="entry name" value="Polyprenyl_synt"/>
</dbReference>
<dbReference type="SFLD" id="SFLDS00005">
    <property type="entry name" value="Isoprenoid_Synthase_Type_I"/>
    <property type="match status" value="1"/>
</dbReference>
<keyword evidence="4" id="KW-0479">Metal-binding</keyword>
<evidence type="ECO:0000256" key="6">
    <source>
        <dbReference type="RuleBase" id="RU004466"/>
    </source>
</evidence>
<name>A0A9D1PW47_9BACT</name>
<dbReference type="SUPFAM" id="SSF48576">
    <property type="entry name" value="Terpenoid synthases"/>
    <property type="match status" value="1"/>
</dbReference>
<dbReference type="Pfam" id="PF00348">
    <property type="entry name" value="polyprenyl_synt"/>
    <property type="match status" value="1"/>
</dbReference>
<reference evidence="7" key="1">
    <citation type="journal article" date="2021" name="PeerJ">
        <title>Extensive microbial diversity within the chicken gut microbiome revealed by metagenomics and culture.</title>
        <authorList>
            <person name="Gilroy R."/>
            <person name="Ravi A."/>
            <person name="Getino M."/>
            <person name="Pursley I."/>
            <person name="Horton D.L."/>
            <person name="Alikhan N.F."/>
            <person name="Baker D."/>
            <person name="Gharbi K."/>
            <person name="Hall N."/>
            <person name="Watson M."/>
            <person name="Adriaenssens E.M."/>
            <person name="Foster-Nyarko E."/>
            <person name="Jarju S."/>
            <person name="Secka A."/>
            <person name="Antonio M."/>
            <person name="Oren A."/>
            <person name="Chaudhuri R.R."/>
            <person name="La Ragione R."/>
            <person name="Hildebrand F."/>
            <person name="Pallen M.J."/>
        </authorList>
    </citation>
    <scope>NUCLEOTIDE SEQUENCE</scope>
    <source>
        <strain evidence="7">ChiHecec2B26-446</strain>
    </source>
</reference>
<proteinExistence type="inferred from homology"/>